<feature type="compositionally biased region" description="Gly residues" evidence="1">
    <location>
        <begin position="73"/>
        <end position="86"/>
    </location>
</feature>
<evidence type="ECO:0000313" key="2">
    <source>
        <dbReference type="EMBL" id="TQV95039.1"/>
    </source>
</evidence>
<dbReference type="Proteomes" id="UP000315783">
    <property type="component" value="Unassembled WGS sequence"/>
</dbReference>
<feature type="region of interest" description="Disordered" evidence="1">
    <location>
        <begin position="1"/>
        <end position="128"/>
    </location>
</feature>
<name>A0A545V034_9HYPO</name>
<reference evidence="2 3" key="1">
    <citation type="journal article" date="2019" name="Appl. Microbiol. Biotechnol.">
        <title>Genome sequence of Isaria javanica and comparative genome analysis insights into family S53 peptidase evolution in fungal entomopathogens.</title>
        <authorList>
            <person name="Lin R."/>
            <person name="Zhang X."/>
            <person name="Xin B."/>
            <person name="Zou M."/>
            <person name="Gao Y."/>
            <person name="Qin F."/>
            <person name="Hu Q."/>
            <person name="Xie B."/>
            <person name="Cheng X."/>
        </authorList>
    </citation>
    <scope>NUCLEOTIDE SEQUENCE [LARGE SCALE GENOMIC DNA]</scope>
    <source>
        <strain evidence="2 3">IJ1G</strain>
    </source>
</reference>
<evidence type="ECO:0000256" key="1">
    <source>
        <dbReference type="SAM" id="MobiDB-lite"/>
    </source>
</evidence>
<dbReference type="EMBL" id="SPUK01000008">
    <property type="protein sequence ID" value="TQV95039.1"/>
    <property type="molecule type" value="Genomic_DNA"/>
</dbReference>
<gene>
    <name evidence="2" type="ORF">IF1G_06026</name>
</gene>
<sequence>MANLAHDSNFANFHQNSPAQHGQPPRDSARVPAPLQRPAARGAVLHSCALHRARPDPPRLPSGPGCVRADQPRGGGTGGGGAGSLGRGRDQAHALVPLGRGPGKRPGAPHPAEPGAHAQRAGGADEALAESAALGQEVVSQQSKIRKGG</sequence>
<comment type="caution">
    <text evidence="2">The sequence shown here is derived from an EMBL/GenBank/DDBJ whole genome shotgun (WGS) entry which is preliminary data.</text>
</comment>
<dbReference type="AlphaFoldDB" id="A0A545V034"/>
<evidence type="ECO:0000313" key="3">
    <source>
        <dbReference type="Proteomes" id="UP000315783"/>
    </source>
</evidence>
<protein>
    <submittedName>
        <fullName evidence="2">Uncharacterized protein</fullName>
    </submittedName>
</protein>
<proteinExistence type="predicted"/>
<feature type="compositionally biased region" description="Polar residues" evidence="1">
    <location>
        <begin position="9"/>
        <end position="20"/>
    </location>
</feature>
<organism evidence="2 3">
    <name type="scientific">Cordyceps javanica</name>
    <dbReference type="NCBI Taxonomy" id="43265"/>
    <lineage>
        <taxon>Eukaryota</taxon>
        <taxon>Fungi</taxon>
        <taxon>Dikarya</taxon>
        <taxon>Ascomycota</taxon>
        <taxon>Pezizomycotina</taxon>
        <taxon>Sordariomycetes</taxon>
        <taxon>Hypocreomycetidae</taxon>
        <taxon>Hypocreales</taxon>
        <taxon>Cordycipitaceae</taxon>
        <taxon>Cordyceps</taxon>
    </lineage>
</organism>
<accession>A0A545V034</accession>
<keyword evidence="3" id="KW-1185">Reference proteome</keyword>